<sequence>MCSFGQPRRTPKHASRAVQAVVKTPSTEKPKKAPGSESNFTGLPERKQDIPITSPTPPNKQMQEHLDLVRSNFQFVFKDIMDLDHFEDNIFFSDPISNFTFFRGYQFNVQFLRYFLAPIYEVHEVRQVGEQEILVKWSWTMNFWWNRFNPLRGLYDPRLCFSGLTVLGYSPKTGKWNKHIDAWDCLKNQQFPSLEAFAFTLRQLFQVAKPPNRYTPEFMLFKKYKDWEIRRYKPFLIAEVTVEEGGLEAADQALRSYLAGSNDRQQVIDRTTPLFRDSGGKASYMLPGNQVGEHAPAPDDEAVQVRAHPGGWYAAGICGGSPSETQVQREVRFIRACANQEGSRPLDDSWIFARYNEANWPKGPFRRSDILVPLDEASIDLWRGVDWDYVQQIVAQRV</sequence>
<proteinExistence type="inferred from homology"/>
<keyword evidence="4" id="KW-1185">Reference proteome</keyword>
<comment type="similarity">
    <text evidence="1">Belongs to the HEBP family.</text>
</comment>
<reference evidence="3 4" key="1">
    <citation type="submission" date="2023-10" db="EMBL/GenBank/DDBJ databases">
        <authorList>
            <person name="Maclean D."/>
            <person name="Macfadyen A."/>
        </authorList>
    </citation>
    <scope>NUCLEOTIDE SEQUENCE [LARGE SCALE GENOMIC DNA]</scope>
</reference>
<dbReference type="InterPro" id="IPR006917">
    <property type="entry name" value="SOUL_heme-bd"/>
</dbReference>
<evidence type="ECO:0000256" key="1">
    <source>
        <dbReference type="ARBA" id="ARBA00009817"/>
    </source>
</evidence>
<dbReference type="Proteomes" id="UP001314263">
    <property type="component" value="Unassembled WGS sequence"/>
</dbReference>
<dbReference type="Pfam" id="PF04832">
    <property type="entry name" value="SOUL"/>
    <property type="match status" value="1"/>
</dbReference>
<accession>A0AAV1I466</accession>
<dbReference type="EMBL" id="CAUYUE010000005">
    <property type="protein sequence ID" value="CAK0779553.1"/>
    <property type="molecule type" value="Genomic_DNA"/>
</dbReference>
<name>A0AAV1I466_9CHLO</name>
<evidence type="ECO:0000313" key="3">
    <source>
        <dbReference type="EMBL" id="CAK0779553.1"/>
    </source>
</evidence>
<feature type="region of interest" description="Disordered" evidence="2">
    <location>
        <begin position="1"/>
        <end position="61"/>
    </location>
</feature>
<dbReference type="PANTHER" id="PTHR11220:SF50">
    <property type="entry name" value="SOUL HEME-BINDING FAMILY PROTEIN"/>
    <property type="match status" value="1"/>
</dbReference>
<organism evidence="3 4">
    <name type="scientific">Coccomyxa viridis</name>
    <dbReference type="NCBI Taxonomy" id="1274662"/>
    <lineage>
        <taxon>Eukaryota</taxon>
        <taxon>Viridiplantae</taxon>
        <taxon>Chlorophyta</taxon>
        <taxon>core chlorophytes</taxon>
        <taxon>Trebouxiophyceae</taxon>
        <taxon>Trebouxiophyceae incertae sedis</taxon>
        <taxon>Coccomyxaceae</taxon>
        <taxon>Coccomyxa</taxon>
    </lineage>
</organism>
<dbReference type="SUPFAM" id="SSF55136">
    <property type="entry name" value="Probable bacterial effector-binding domain"/>
    <property type="match status" value="1"/>
</dbReference>
<evidence type="ECO:0000313" key="4">
    <source>
        <dbReference type="Proteomes" id="UP001314263"/>
    </source>
</evidence>
<dbReference type="InterPro" id="IPR018790">
    <property type="entry name" value="DUF2358"/>
</dbReference>
<dbReference type="Gene3D" id="3.20.80.10">
    <property type="entry name" value="Regulatory factor, effector binding domain"/>
    <property type="match status" value="1"/>
</dbReference>
<dbReference type="PANTHER" id="PTHR11220">
    <property type="entry name" value="HEME-BINDING PROTEIN-RELATED"/>
    <property type="match status" value="1"/>
</dbReference>
<evidence type="ECO:0000256" key="2">
    <source>
        <dbReference type="SAM" id="MobiDB-lite"/>
    </source>
</evidence>
<dbReference type="AlphaFoldDB" id="A0AAV1I466"/>
<dbReference type="InterPro" id="IPR011256">
    <property type="entry name" value="Reg_factor_effector_dom_sf"/>
</dbReference>
<comment type="caution">
    <text evidence="3">The sequence shown here is derived from an EMBL/GenBank/DDBJ whole genome shotgun (WGS) entry which is preliminary data.</text>
</comment>
<protein>
    <submittedName>
        <fullName evidence="3">Uncharacterized protein</fullName>
    </submittedName>
</protein>
<dbReference type="Pfam" id="PF10184">
    <property type="entry name" value="DUF2358"/>
    <property type="match status" value="1"/>
</dbReference>
<gene>
    <name evidence="3" type="ORF">CVIRNUC_004801</name>
</gene>